<dbReference type="PROSITE" id="PS50887">
    <property type="entry name" value="GGDEF"/>
    <property type="match status" value="1"/>
</dbReference>
<dbReference type="SUPFAM" id="SSF55073">
    <property type="entry name" value="Nucleotide cyclase"/>
    <property type="match status" value="1"/>
</dbReference>
<dbReference type="Pfam" id="PF13185">
    <property type="entry name" value="GAF_2"/>
    <property type="match status" value="1"/>
</dbReference>
<feature type="transmembrane region" description="Helical" evidence="1">
    <location>
        <begin position="105"/>
        <end position="125"/>
    </location>
</feature>
<dbReference type="InterPro" id="IPR029016">
    <property type="entry name" value="GAF-like_dom_sf"/>
</dbReference>
<keyword evidence="1" id="KW-0472">Membrane</keyword>
<feature type="transmembrane region" description="Helical" evidence="1">
    <location>
        <begin position="6"/>
        <end position="25"/>
    </location>
</feature>
<evidence type="ECO:0000256" key="1">
    <source>
        <dbReference type="SAM" id="Phobius"/>
    </source>
</evidence>
<dbReference type="InterPro" id="IPR050469">
    <property type="entry name" value="Diguanylate_Cyclase"/>
</dbReference>
<protein>
    <submittedName>
        <fullName evidence="3">Diguanylate cyclase</fullName>
        <ecNumber evidence="3">2.7.7.65</ecNumber>
    </submittedName>
</protein>
<dbReference type="SMART" id="SM00267">
    <property type="entry name" value="GGDEF"/>
    <property type="match status" value="1"/>
</dbReference>
<feature type="transmembrane region" description="Helical" evidence="1">
    <location>
        <begin position="177"/>
        <end position="198"/>
    </location>
</feature>
<dbReference type="EC" id="2.7.7.65" evidence="3"/>
<dbReference type="Gene3D" id="3.30.70.270">
    <property type="match status" value="1"/>
</dbReference>
<dbReference type="SMART" id="SM00065">
    <property type="entry name" value="GAF"/>
    <property type="match status" value="1"/>
</dbReference>
<dbReference type="PANTHER" id="PTHR45138:SF9">
    <property type="entry name" value="DIGUANYLATE CYCLASE DGCM-RELATED"/>
    <property type="match status" value="1"/>
</dbReference>
<proteinExistence type="predicted"/>
<organism evidence="3 4">
    <name type="scientific">Metabacillus herbersteinensis</name>
    <dbReference type="NCBI Taxonomy" id="283816"/>
    <lineage>
        <taxon>Bacteria</taxon>
        <taxon>Bacillati</taxon>
        <taxon>Bacillota</taxon>
        <taxon>Bacilli</taxon>
        <taxon>Bacillales</taxon>
        <taxon>Bacillaceae</taxon>
        <taxon>Metabacillus</taxon>
    </lineage>
</organism>
<dbReference type="Pfam" id="PF00990">
    <property type="entry name" value="GGDEF"/>
    <property type="match status" value="1"/>
</dbReference>
<feature type="transmembrane region" description="Helical" evidence="1">
    <location>
        <begin position="67"/>
        <end position="93"/>
    </location>
</feature>
<dbReference type="InterPro" id="IPR003018">
    <property type="entry name" value="GAF"/>
</dbReference>
<dbReference type="SUPFAM" id="SSF55781">
    <property type="entry name" value="GAF domain-like"/>
    <property type="match status" value="1"/>
</dbReference>
<feature type="domain" description="GGDEF" evidence="2">
    <location>
        <begin position="427"/>
        <end position="570"/>
    </location>
</feature>
<gene>
    <name evidence="3" type="ORF">ACFFIX_01720</name>
</gene>
<dbReference type="InterPro" id="IPR029787">
    <property type="entry name" value="Nucleotide_cyclase"/>
</dbReference>
<dbReference type="PANTHER" id="PTHR45138">
    <property type="entry name" value="REGULATORY COMPONENTS OF SENSORY TRANSDUCTION SYSTEM"/>
    <property type="match status" value="1"/>
</dbReference>
<dbReference type="InterPro" id="IPR043128">
    <property type="entry name" value="Rev_trsase/Diguanyl_cyclase"/>
</dbReference>
<dbReference type="CDD" id="cd01949">
    <property type="entry name" value="GGDEF"/>
    <property type="match status" value="1"/>
</dbReference>
<dbReference type="RefSeq" id="WP_378929868.1">
    <property type="nucleotide sequence ID" value="NZ_JBHLVO010000001.1"/>
</dbReference>
<sequence length="570" mass="64994">MDKKLKAILWITWGILTPVLLTITYKIWPPSISGYELDIVSFLLLMCLVTFWPIIVNDTPVFFSQGVSLAVFLYYGVFVEIVLTQITVIVLLIKIRVSWKDTFRFPTNSLMFLIVSLVSALVYYALGGTHGEINFSFAFLAAVIAYEFSMCLTNHFVLRFIRKVFYQQRDKFVTKDFLWEVFTSILVFPIGVVLYFLYKELGLSAIFYVGIPFVGISIILTLYHSSQRVNSYLQQASEIGQQLTERLNVDDVLDIFMEKMTSMIKVDYAYIVDVIDKENLKIVRKYENGKIIDNPNETKSIREGISGYVYSHRKGVLYRTRDQRRDIINSQLPPKVESVMAVPVMRNQQVVGIVILASNKKRAYENYQLMIVDLLTAYLGVASDNAKNYEKTKKQSERCALTGLFNYRYLETVLDNEFKRLQSKKLTSLSLILLEIDHFKNVNDTYGHQSGNEILIGIAKRLLKIVGDKGIVARYGGEEFVVLLPNYEKKSCYAFAEGIRQAIAGRPFVLEQAIVNSTNIKQYVPITASIGYATAPHDADDALALIRHADRAMYTGAKQAGRNRVAEYVK</sequence>
<dbReference type="GO" id="GO:0052621">
    <property type="term" value="F:diguanylate cyclase activity"/>
    <property type="evidence" value="ECO:0007669"/>
    <property type="project" value="UniProtKB-EC"/>
</dbReference>
<dbReference type="Gene3D" id="3.30.450.40">
    <property type="match status" value="1"/>
</dbReference>
<comment type="caution">
    <text evidence="3">The sequence shown here is derived from an EMBL/GenBank/DDBJ whole genome shotgun (WGS) entry which is preliminary data.</text>
</comment>
<keyword evidence="1" id="KW-1133">Transmembrane helix</keyword>
<evidence type="ECO:0000259" key="2">
    <source>
        <dbReference type="PROSITE" id="PS50887"/>
    </source>
</evidence>
<dbReference type="Proteomes" id="UP001589854">
    <property type="component" value="Unassembled WGS sequence"/>
</dbReference>
<feature type="transmembrane region" description="Helical" evidence="1">
    <location>
        <begin position="204"/>
        <end position="223"/>
    </location>
</feature>
<feature type="transmembrane region" description="Helical" evidence="1">
    <location>
        <begin position="37"/>
        <end position="55"/>
    </location>
</feature>
<evidence type="ECO:0000313" key="4">
    <source>
        <dbReference type="Proteomes" id="UP001589854"/>
    </source>
</evidence>
<name>A0ABV6G9N6_9BACI</name>
<dbReference type="InterPro" id="IPR000160">
    <property type="entry name" value="GGDEF_dom"/>
</dbReference>
<dbReference type="NCBIfam" id="TIGR00254">
    <property type="entry name" value="GGDEF"/>
    <property type="match status" value="1"/>
</dbReference>
<keyword evidence="1" id="KW-0812">Transmembrane</keyword>
<keyword evidence="3" id="KW-0808">Transferase</keyword>
<reference evidence="3 4" key="1">
    <citation type="submission" date="2024-09" db="EMBL/GenBank/DDBJ databases">
        <authorList>
            <person name="Sun Q."/>
            <person name="Mori K."/>
        </authorList>
    </citation>
    <scope>NUCLEOTIDE SEQUENCE [LARGE SCALE GENOMIC DNA]</scope>
    <source>
        <strain evidence="3 4">CCM 7228</strain>
    </source>
</reference>
<keyword evidence="4" id="KW-1185">Reference proteome</keyword>
<evidence type="ECO:0000313" key="3">
    <source>
        <dbReference type="EMBL" id="MFC0270178.1"/>
    </source>
</evidence>
<accession>A0ABV6G9N6</accession>
<feature type="transmembrane region" description="Helical" evidence="1">
    <location>
        <begin position="137"/>
        <end position="157"/>
    </location>
</feature>
<dbReference type="EMBL" id="JBHLVO010000001">
    <property type="protein sequence ID" value="MFC0270178.1"/>
    <property type="molecule type" value="Genomic_DNA"/>
</dbReference>
<keyword evidence="3" id="KW-0548">Nucleotidyltransferase</keyword>